<dbReference type="OrthoDB" id="9798107at2"/>
<feature type="binding site" evidence="1">
    <location>
        <position position="35"/>
    </location>
    <ligand>
        <name>Mg(2+)</name>
        <dbReference type="ChEBI" id="CHEBI:18420"/>
        <label>1</label>
    </ligand>
</feature>
<sequence length="257" mass="27596">MIGAIAGDIIGSVYEGHPIKTEDFPLFSAGSRFTDDTVLTVAVAHAILDGSDYGPALKRFGRKYPRAGYGGAFCQWLASGESLPYNSWGNGSAMRVSPVGFAFESADAVLREAEKSAAVTHNHPEGIRGAQATALAVFLARTGSGKAEIRDEITDRFGYPLDRILDQIRPGYRFDVSCQGSVPQAITAFLESDSVEDAIRKAVSLGGDSDTQACIAGGIAQAFYREIPAEILTQVRSRLPQDLLRVTDRFNATYPLV</sequence>
<dbReference type="Proteomes" id="UP000288096">
    <property type="component" value="Unassembled WGS sequence"/>
</dbReference>
<dbReference type="EMBL" id="BEXT01000001">
    <property type="protein sequence ID" value="GBC61800.1"/>
    <property type="molecule type" value="Genomic_DNA"/>
</dbReference>
<evidence type="ECO:0008006" key="4">
    <source>
        <dbReference type="Google" id="ProtNLM"/>
    </source>
</evidence>
<reference evidence="3" key="2">
    <citation type="submission" date="2019-01" db="EMBL/GenBank/DDBJ databases">
        <title>Genome sequence of Desulfonema ishimotonii strain Tokyo 01.</title>
        <authorList>
            <person name="Fukui M."/>
        </authorList>
    </citation>
    <scope>NUCLEOTIDE SEQUENCE [LARGE SCALE GENOMIC DNA]</scope>
    <source>
        <strain evidence="3">Tokyo 01</strain>
    </source>
</reference>
<name>A0A401FXW2_9BACT</name>
<comment type="caution">
    <text evidence="2">The sequence shown here is derived from an EMBL/GenBank/DDBJ whole genome shotgun (WGS) entry which is preliminary data.</text>
</comment>
<evidence type="ECO:0000313" key="3">
    <source>
        <dbReference type="Proteomes" id="UP000288096"/>
    </source>
</evidence>
<keyword evidence="3" id="KW-1185">Reference proteome</keyword>
<feature type="binding site" evidence="1">
    <location>
        <position position="210"/>
    </location>
    <ligand>
        <name>Mg(2+)</name>
        <dbReference type="ChEBI" id="CHEBI:18420"/>
        <label>1</label>
    </ligand>
</feature>
<reference evidence="3" key="1">
    <citation type="submission" date="2017-11" db="EMBL/GenBank/DDBJ databases">
        <authorList>
            <person name="Watanabe M."/>
            <person name="Kojima H."/>
        </authorList>
    </citation>
    <scope>NUCLEOTIDE SEQUENCE [LARGE SCALE GENOMIC DNA]</scope>
    <source>
        <strain evidence="3">Tokyo 01</strain>
    </source>
</reference>
<dbReference type="Gene3D" id="1.10.4080.10">
    <property type="entry name" value="ADP-ribosylation/Crystallin J1"/>
    <property type="match status" value="1"/>
</dbReference>
<gene>
    <name evidence="2" type="ORF">DENIS_2762</name>
</gene>
<keyword evidence="1" id="KW-0460">Magnesium</keyword>
<dbReference type="PANTHER" id="PTHR16222:SF12">
    <property type="entry name" value="ADP-RIBOSYLGLYCOHYDROLASE-RELATED"/>
    <property type="match status" value="1"/>
</dbReference>
<comment type="cofactor">
    <cofactor evidence="1">
        <name>Mg(2+)</name>
        <dbReference type="ChEBI" id="CHEBI:18420"/>
    </cofactor>
    <text evidence="1">Binds 2 magnesium ions per subunit.</text>
</comment>
<accession>A0A401FXW2</accession>
<evidence type="ECO:0000256" key="1">
    <source>
        <dbReference type="PIRSR" id="PIRSR605502-1"/>
    </source>
</evidence>
<dbReference type="InterPro" id="IPR036705">
    <property type="entry name" value="Ribosyl_crysJ1_sf"/>
</dbReference>
<feature type="binding site" evidence="1">
    <location>
        <position position="208"/>
    </location>
    <ligand>
        <name>Mg(2+)</name>
        <dbReference type="ChEBI" id="CHEBI:18420"/>
        <label>1</label>
    </ligand>
</feature>
<feature type="binding site" evidence="1">
    <location>
        <position position="34"/>
    </location>
    <ligand>
        <name>Mg(2+)</name>
        <dbReference type="ChEBI" id="CHEBI:18420"/>
        <label>1</label>
    </ligand>
</feature>
<dbReference type="InterPro" id="IPR050792">
    <property type="entry name" value="ADP-ribosylglycohydrolase"/>
</dbReference>
<evidence type="ECO:0000313" key="2">
    <source>
        <dbReference type="EMBL" id="GBC61800.1"/>
    </source>
</evidence>
<dbReference type="InterPro" id="IPR005502">
    <property type="entry name" value="Ribosyl_crysJ1"/>
</dbReference>
<proteinExistence type="predicted"/>
<dbReference type="Pfam" id="PF03747">
    <property type="entry name" value="ADP_ribosyl_GH"/>
    <property type="match status" value="1"/>
</dbReference>
<feature type="binding site" evidence="1">
    <location>
        <position position="211"/>
    </location>
    <ligand>
        <name>Mg(2+)</name>
        <dbReference type="ChEBI" id="CHEBI:18420"/>
        <label>1</label>
    </ligand>
</feature>
<organism evidence="2 3">
    <name type="scientific">Desulfonema ishimotonii</name>
    <dbReference type="NCBI Taxonomy" id="45657"/>
    <lineage>
        <taxon>Bacteria</taxon>
        <taxon>Pseudomonadati</taxon>
        <taxon>Thermodesulfobacteriota</taxon>
        <taxon>Desulfobacteria</taxon>
        <taxon>Desulfobacterales</taxon>
        <taxon>Desulfococcaceae</taxon>
        <taxon>Desulfonema</taxon>
    </lineage>
</organism>
<dbReference type="PANTHER" id="PTHR16222">
    <property type="entry name" value="ADP-RIBOSYLGLYCOHYDROLASE"/>
    <property type="match status" value="1"/>
</dbReference>
<keyword evidence="1" id="KW-0479">Metal-binding</keyword>
<feature type="binding site" evidence="1">
    <location>
        <position position="36"/>
    </location>
    <ligand>
        <name>Mg(2+)</name>
        <dbReference type="ChEBI" id="CHEBI:18420"/>
        <label>1</label>
    </ligand>
</feature>
<dbReference type="GO" id="GO:0046872">
    <property type="term" value="F:metal ion binding"/>
    <property type="evidence" value="ECO:0007669"/>
    <property type="project" value="UniProtKB-KW"/>
</dbReference>
<dbReference type="RefSeq" id="WP_124329043.1">
    <property type="nucleotide sequence ID" value="NZ_BEXT01000001.1"/>
</dbReference>
<protein>
    <recommendedName>
        <fullName evidence="4">ADP-ribosylglycohydrolase family protein</fullName>
    </recommendedName>
</protein>
<dbReference type="AlphaFoldDB" id="A0A401FXW2"/>
<dbReference type="SUPFAM" id="SSF101478">
    <property type="entry name" value="ADP-ribosylglycohydrolase"/>
    <property type="match status" value="1"/>
</dbReference>